<evidence type="ECO:0000313" key="9">
    <source>
        <dbReference type="Proteomes" id="UP000012174"/>
    </source>
</evidence>
<evidence type="ECO:0000256" key="1">
    <source>
        <dbReference type="ARBA" id="ARBA00004123"/>
    </source>
</evidence>
<dbReference type="SMART" id="SM00353">
    <property type="entry name" value="HLH"/>
    <property type="match status" value="1"/>
</dbReference>
<feature type="compositionally biased region" description="Polar residues" evidence="6">
    <location>
        <begin position="107"/>
        <end position="116"/>
    </location>
</feature>
<feature type="domain" description="BHLH" evidence="7">
    <location>
        <begin position="218"/>
        <end position="269"/>
    </location>
</feature>
<dbReference type="InterPro" id="IPR011598">
    <property type="entry name" value="bHLH_dom"/>
</dbReference>
<dbReference type="OMA" id="CHCRSEK"/>
<dbReference type="SUPFAM" id="SSF47459">
    <property type="entry name" value="HLH, helix-loop-helix DNA-binding domain"/>
    <property type="match status" value="1"/>
</dbReference>
<accession>M7SQG7</accession>
<dbReference type="PANTHER" id="PTHR15741">
    <property type="entry name" value="BASIC HELIX-LOOP-HELIX ZIP TRANSCRIPTION FACTOR"/>
    <property type="match status" value="1"/>
</dbReference>
<name>M7SQG7_EUTLA</name>
<keyword evidence="4" id="KW-0804">Transcription</keyword>
<proteinExistence type="predicted"/>
<feature type="compositionally biased region" description="Basic and acidic residues" evidence="6">
    <location>
        <begin position="209"/>
        <end position="238"/>
    </location>
</feature>
<feature type="region of interest" description="Disordered" evidence="6">
    <location>
        <begin position="107"/>
        <end position="238"/>
    </location>
</feature>
<dbReference type="HOGENOM" id="CLU_990549_0_0_1"/>
<dbReference type="PROSITE" id="PS50888">
    <property type="entry name" value="BHLH"/>
    <property type="match status" value="1"/>
</dbReference>
<evidence type="ECO:0000313" key="8">
    <source>
        <dbReference type="EMBL" id="EMR66462.1"/>
    </source>
</evidence>
<protein>
    <submittedName>
        <fullName evidence="8">Putative hlh transcription protein</fullName>
    </submittedName>
</protein>
<evidence type="ECO:0000256" key="6">
    <source>
        <dbReference type="SAM" id="MobiDB-lite"/>
    </source>
</evidence>
<dbReference type="Pfam" id="PF00010">
    <property type="entry name" value="HLH"/>
    <property type="match status" value="1"/>
</dbReference>
<keyword evidence="3" id="KW-0238">DNA-binding</keyword>
<evidence type="ECO:0000256" key="3">
    <source>
        <dbReference type="ARBA" id="ARBA00023125"/>
    </source>
</evidence>
<dbReference type="GO" id="GO:0005634">
    <property type="term" value="C:nucleus"/>
    <property type="evidence" value="ECO:0007669"/>
    <property type="project" value="UniProtKB-SubCell"/>
</dbReference>
<dbReference type="InterPro" id="IPR052207">
    <property type="entry name" value="Max-like/E-box_TFs"/>
</dbReference>
<evidence type="ECO:0000259" key="7">
    <source>
        <dbReference type="PROSITE" id="PS50888"/>
    </source>
</evidence>
<keyword evidence="5" id="KW-0539">Nucleus</keyword>
<dbReference type="GO" id="GO:0000978">
    <property type="term" value="F:RNA polymerase II cis-regulatory region sequence-specific DNA binding"/>
    <property type="evidence" value="ECO:0007669"/>
    <property type="project" value="TreeGrafter"/>
</dbReference>
<dbReference type="GO" id="GO:0046983">
    <property type="term" value="F:protein dimerization activity"/>
    <property type="evidence" value="ECO:0007669"/>
    <property type="project" value="InterPro"/>
</dbReference>
<dbReference type="AlphaFoldDB" id="M7SQG7"/>
<dbReference type="Gene3D" id="4.10.280.10">
    <property type="entry name" value="Helix-loop-helix DNA-binding domain"/>
    <property type="match status" value="1"/>
</dbReference>
<gene>
    <name evidence="8" type="ORF">UCREL1_6541</name>
</gene>
<dbReference type="GO" id="GO:0000981">
    <property type="term" value="F:DNA-binding transcription factor activity, RNA polymerase II-specific"/>
    <property type="evidence" value="ECO:0007669"/>
    <property type="project" value="TreeGrafter"/>
</dbReference>
<dbReference type="Proteomes" id="UP000012174">
    <property type="component" value="Unassembled WGS sequence"/>
</dbReference>
<evidence type="ECO:0000256" key="5">
    <source>
        <dbReference type="ARBA" id="ARBA00023242"/>
    </source>
</evidence>
<keyword evidence="9" id="KW-1185">Reference proteome</keyword>
<dbReference type="KEGG" id="ela:UCREL1_6541"/>
<evidence type="ECO:0000256" key="4">
    <source>
        <dbReference type="ARBA" id="ARBA00023163"/>
    </source>
</evidence>
<feature type="region of interest" description="Disordered" evidence="6">
    <location>
        <begin position="1"/>
        <end position="20"/>
    </location>
</feature>
<dbReference type="EMBL" id="KB706647">
    <property type="protein sequence ID" value="EMR66462.1"/>
    <property type="molecule type" value="Genomic_DNA"/>
</dbReference>
<feature type="compositionally biased region" description="Low complexity" evidence="6">
    <location>
        <begin position="39"/>
        <end position="56"/>
    </location>
</feature>
<sequence length="281" mass="31469">MKTQRRRSPVRPNPPVVASDAHFRAMMFGDTSDSGSNTQQQQQQQQQQQHQQQQQQRISETPDLQWGSDPSFAKPQGFVPPSRKDTHEVLEQKRISYLQCLELNKSAATTRASSPVGNGEHITVDTQRGTLNDHIKEEYVPVSSPTKRRKSKPKEEPGEEDDRLSPIPPKPPAKKRKSKADVNGLPESSTNPKDASGKRRRSAVNGSKAARENLSETQKRENHIKSEQKRRGAIKEGYHDLGQIVPNLSSSGYSKSMMLTMAADWLEELIKGNEELASLES</sequence>
<keyword evidence="2" id="KW-0805">Transcription regulation</keyword>
<dbReference type="PANTHER" id="PTHR15741:SF27">
    <property type="entry name" value="TRANSCRIPTION FACTOR AP-4"/>
    <property type="match status" value="1"/>
</dbReference>
<feature type="region of interest" description="Disordered" evidence="6">
    <location>
        <begin position="26"/>
        <end position="87"/>
    </location>
</feature>
<reference evidence="9" key="1">
    <citation type="journal article" date="2013" name="Genome Announc.">
        <title>Draft genome sequence of the grapevine dieback fungus Eutypa lata UCR-EL1.</title>
        <authorList>
            <person name="Blanco-Ulate B."/>
            <person name="Rolshausen P.E."/>
            <person name="Cantu D."/>
        </authorList>
    </citation>
    <scope>NUCLEOTIDE SEQUENCE [LARGE SCALE GENOMIC DNA]</scope>
    <source>
        <strain evidence="9">UCR-EL1</strain>
    </source>
</reference>
<dbReference type="eggNOG" id="ENOG502S8TF">
    <property type="taxonomic scope" value="Eukaryota"/>
</dbReference>
<comment type="subcellular location">
    <subcellularLocation>
        <location evidence="1">Nucleus</location>
    </subcellularLocation>
</comment>
<evidence type="ECO:0000256" key="2">
    <source>
        <dbReference type="ARBA" id="ARBA00023015"/>
    </source>
</evidence>
<dbReference type="InterPro" id="IPR036638">
    <property type="entry name" value="HLH_DNA-bd_sf"/>
</dbReference>
<dbReference type="OrthoDB" id="5778525at2759"/>
<organism evidence="8 9">
    <name type="scientific">Eutypa lata (strain UCR-EL1)</name>
    <name type="common">Grapevine dieback disease fungus</name>
    <name type="synonym">Eutypa armeniacae</name>
    <dbReference type="NCBI Taxonomy" id="1287681"/>
    <lineage>
        <taxon>Eukaryota</taxon>
        <taxon>Fungi</taxon>
        <taxon>Dikarya</taxon>
        <taxon>Ascomycota</taxon>
        <taxon>Pezizomycotina</taxon>
        <taxon>Sordariomycetes</taxon>
        <taxon>Xylariomycetidae</taxon>
        <taxon>Xylariales</taxon>
        <taxon>Diatrypaceae</taxon>
        <taxon>Eutypa</taxon>
    </lineage>
</organism>
<dbReference type="STRING" id="1287681.M7SQG7"/>